<dbReference type="OrthoDB" id="10583083at2759"/>
<proteinExistence type="predicted"/>
<evidence type="ECO:0000256" key="1">
    <source>
        <dbReference type="SAM" id="MobiDB-lite"/>
    </source>
</evidence>
<comment type="caution">
    <text evidence="2">The sequence shown here is derived from an EMBL/GenBank/DDBJ whole genome shotgun (WGS) entry which is preliminary data.</text>
</comment>
<feature type="compositionally biased region" description="Basic and acidic residues" evidence="1">
    <location>
        <begin position="185"/>
        <end position="194"/>
    </location>
</feature>
<feature type="region of interest" description="Disordered" evidence="1">
    <location>
        <begin position="165"/>
        <end position="201"/>
    </location>
</feature>
<dbReference type="EMBL" id="JYDQ01000415">
    <property type="protein sequence ID" value="KRY07703.1"/>
    <property type="molecule type" value="Genomic_DNA"/>
</dbReference>
<reference evidence="2 3" key="1">
    <citation type="submission" date="2015-01" db="EMBL/GenBank/DDBJ databases">
        <title>Evolution of Trichinella species and genotypes.</title>
        <authorList>
            <person name="Korhonen P.K."/>
            <person name="Edoardo P."/>
            <person name="Giuseppe L.R."/>
            <person name="Gasser R.B."/>
        </authorList>
    </citation>
    <scope>NUCLEOTIDE SEQUENCE [LARGE SCALE GENOMIC DNA]</scope>
    <source>
        <strain evidence="2">ISS2496</strain>
    </source>
</reference>
<gene>
    <name evidence="2" type="ORF">T12_9208</name>
</gene>
<sequence length="201" mass="22536">MNINDEKMTNLANLAVHFFCSYYGLEQEPATTNKSTSYKSLTKYTPPTSYLQAVDDATKKIHTTHDIEERVNVWNRFGESSASRPAVPVVPTGTKALKERHPSAIKVTLAAPVNGVDLAQLVKVSVQARRTWSSRASERSGWMFHFEEDRHDENRASTSIQLAHLTKKSSKHGSEDYGYDGEGADDGRERKPEENLPLMIL</sequence>
<dbReference type="AlphaFoldDB" id="A0A0V0Z568"/>
<evidence type="ECO:0000313" key="3">
    <source>
        <dbReference type="Proteomes" id="UP000054783"/>
    </source>
</evidence>
<keyword evidence="3" id="KW-1185">Reference proteome</keyword>
<accession>A0A0V0Z568</accession>
<dbReference type="Proteomes" id="UP000054783">
    <property type="component" value="Unassembled WGS sequence"/>
</dbReference>
<protein>
    <submittedName>
        <fullName evidence="2">Uncharacterized protein</fullName>
    </submittedName>
</protein>
<organism evidence="2 3">
    <name type="scientific">Trichinella patagoniensis</name>
    <dbReference type="NCBI Taxonomy" id="990121"/>
    <lineage>
        <taxon>Eukaryota</taxon>
        <taxon>Metazoa</taxon>
        <taxon>Ecdysozoa</taxon>
        <taxon>Nematoda</taxon>
        <taxon>Enoplea</taxon>
        <taxon>Dorylaimia</taxon>
        <taxon>Trichinellida</taxon>
        <taxon>Trichinellidae</taxon>
        <taxon>Trichinella</taxon>
    </lineage>
</organism>
<name>A0A0V0Z568_9BILA</name>
<evidence type="ECO:0000313" key="2">
    <source>
        <dbReference type="EMBL" id="KRY07703.1"/>
    </source>
</evidence>